<dbReference type="PROSITE" id="PS51918">
    <property type="entry name" value="RADICAL_SAM"/>
    <property type="match status" value="1"/>
</dbReference>
<keyword evidence="2" id="KW-0004">4Fe-4S</keyword>
<evidence type="ECO:0000256" key="4">
    <source>
        <dbReference type="ARBA" id="ARBA00022723"/>
    </source>
</evidence>
<comment type="cofactor">
    <cofactor evidence="1">
        <name>[4Fe-4S] cluster</name>
        <dbReference type="ChEBI" id="CHEBI:49883"/>
    </cofactor>
</comment>
<dbReference type="SFLD" id="SFLDS00029">
    <property type="entry name" value="Radical_SAM"/>
    <property type="match status" value="1"/>
</dbReference>
<protein>
    <submittedName>
        <fullName evidence="8">AmmeMemoRadiSam system radical SAM enzyme</fullName>
    </submittedName>
</protein>
<name>A0A7C5ENT9_9BACT</name>
<proteinExistence type="predicted"/>
<evidence type="ECO:0000256" key="2">
    <source>
        <dbReference type="ARBA" id="ARBA00022485"/>
    </source>
</evidence>
<dbReference type="NCBIfam" id="TIGR04337">
    <property type="entry name" value="AmmeMemoSam_rS"/>
    <property type="match status" value="1"/>
</dbReference>
<dbReference type="Gene3D" id="3.20.20.70">
    <property type="entry name" value="Aldolase class I"/>
    <property type="match status" value="1"/>
</dbReference>
<dbReference type="InterPro" id="IPR034457">
    <property type="entry name" value="Organic_radical-activating"/>
</dbReference>
<accession>A0A7C5ENT9</accession>
<dbReference type="SFLD" id="SFLDG01101">
    <property type="entry name" value="Uncharacterised_Radical_SAM_Su"/>
    <property type="match status" value="1"/>
</dbReference>
<dbReference type="GO" id="GO:0051539">
    <property type="term" value="F:4 iron, 4 sulfur cluster binding"/>
    <property type="evidence" value="ECO:0007669"/>
    <property type="project" value="UniProtKB-KW"/>
</dbReference>
<evidence type="ECO:0000256" key="3">
    <source>
        <dbReference type="ARBA" id="ARBA00022691"/>
    </source>
</evidence>
<dbReference type="PANTHER" id="PTHR30352">
    <property type="entry name" value="PYRUVATE FORMATE-LYASE-ACTIVATING ENZYME"/>
    <property type="match status" value="1"/>
</dbReference>
<reference evidence="8" key="1">
    <citation type="journal article" date="2020" name="mSystems">
        <title>Genome- and Community-Level Interaction Insights into Carbon Utilization and Element Cycling Functions of Hydrothermarchaeota in Hydrothermal Sediment.</title>
        <authorList>
            <person name="Zhou Z."/>
            <person name="Liu Y."/>
            <person name="Xu W."/>
            <person name="Pan J."/>
            <person name="Luo Z.H."/>
            <person name="Li M."/>
        </authorList>
    </citation>
    <scope>NUCLEOTIDE SEQUENCE [LARGE SCALE GENOMIC DNA]</scope>
    <source>
        <strain evidence="8">SpSt-853</strain>
    </source>
</reference>
<dbReference type="InterPro" id="IPR013785">
    <property type="entry name" value="Aldolase_TIM"/>
</dbReference>
<evidence type="ECO:0000256" key="5">
    <source>
        <dbReference type="ARBA" id="ARBA00023004"/>
    </source>
</evidence>
<keyword evidence="4" id="KW-0479">Metal-binding</keyword>
<organism evidence="8">
    <name type="scientific">Desulfobacca acetoxidans</name>
    <dbReference type="NCBI Taxonomy" id="60893"/>
    <lineage>
        <taxon>Bacteria</taxon>
        <taxon>Pseudomonadati</taxon>
        <taxon>Thermodesulfobacteriota</taxon>
        <taxon>Desulfobaccia</taxon>
        <taxon>Desulfobaccales</taxon>
        <taxon>Desulfobaccaceae</taxon>
        <taxon>Desulfobacca</taxon>
    </lineage>
</organism>
<dbReference type="GO" id="GO:0046872">
    <property type="term" value="F:metal ion binding"/>
    <property type="evidence" value="ECO:0007669"/>
    <property type="project" value="UniProtKB-KW"/>
</dbReference>
<dbReference type="AlphaFoldDB" id="A0A7C5ENT9"/>
<dbReference type="Pfam" id="PF04055">
    <property type="entry name" value="Radical_SAM"/>
    <property type="match status" value="1"/>
</dbReference>
<dbReference type="EMBL" id="DTKJ01000020">
    <property type="protein sequence ID" value="HGZ11201.1"/>
    <property type="molecule type" value="Genomic_DNA"/>
</dbReference>
<evidence type="ECO:0000256" key="6">
    <source>
        <dbReference type="ARBA" id="ARBA00023014"/>
    </source>
</evidence>
<dbReference type="SUPFAM" id="SSF102114">
    <property type="entry name" value="Radical SAM enzymes"/>
    <property type="match status" value="1"/>
</dbReference>
<keyword evidence="5" id="KW-0408">Iron</keyword>
<gene>
    <name evidence="8" type="primary">amrS</name>
    <name evidence="8" type="ORF">ENW48_03165</name>
</gene>
<dbReference type="InterPro" id="IPR058240">
    <property type="entry name" value="rSAM_sf"/>
</dbReference>
<dbReference type="InterPro" id="IPR027596">
    <property type="entry name" value="AmmeMemoSam_rS"/>
</dbReference>
<keyword evidence="6" id="KW-0411">Iron-sulfur</keyword>
<keyword evidence="3" id="KW-0949">S-adenosyl-L-methionine</keyword>
<dbReference type="GO" id="GO:0003824">
    <property type="term" value="F:catalytic activity"/>
    <property type="evidence" value="ECO:0007669"/>
    <property type="project" value="InterPro"/>
</dbReference>
<evidence type="ECO:0000256" key="1">
    <source>
        <dbReference type="ARBA" id="ARBA00001966"/>
    </source>
</evidence>
<sequence>MHWDPPAPGGCRLHRRTFIQGCLGALALLAIPRRGGAFFGSASPKGFVSPQPAQFYEALSHKMVKCLLCPRGCEVGVGERGDCGVRENRGGQYFTLAFGNPCAVHVDPIEKKPFFHLLPGSASYSLATAGCNLHCRFCQNWEISQARPEETYNFDLPPDKVVAAALETDSASVAHTYVEPVIFYEYMTAVGHLAKKAGLLNICHSNGYINPEPLEKLAEVLDAACIDLKAFSPQFYRELVDGELDPVLNTLKILRRRGVHLEIVNLVIPTQNDRPEEISGMCRWIRENLGPLTPLHFSRFYPMHKMLTLNPTPVSTLERARELALKEGLKYVYIGNLPGHEGENTYCHHCGKLVIARTGYRVSEINLKAGKCSHCGAPIPGIWQRPRPA</sequence>
<comment type="caution">
    <text evidence="8">The sequence shown here is derived from an EMBL/GenBank/DDBJ whole genome shotgun (WGS) entry which is preliminary data.</text>
</comment>
<evidence type="ECO:0000313" key="8">
    <source>
        <dbReference type="EMBL" id="HGZ11201.1"/>
    </source>
</evidence>
<dbReference type="CDD" id="cd01335">
    <property type="entry name" value="Radical_SAM"/>
    <property type="match status" value="1"/>
</dbReference>
<evidence type="ECO:0000259" key="7">
    <source>
        <dbReference type="PROSITE" id="PS51918"/>
    </source>
</evidence>
<dbReference type="PANTHER" id="PTHR30352:SF5">
    <property type="entry name" value="PYRUVATE FORMATE-LYASE 1-ACTIVATING ENZYME"/>
    <property type="match status" value="1"/>
</dbReference>
<feature type="domain" description="Radical SAM core" evidence="7">
    <location>
        <begin position="116"/>
        <end position="330"/>
    </location>
</feature>
<dbReference type="InterPro" id="IPR007197">
    <property type="entry name" value="rSAM"/>
</dbReference>